<evidence type="ECO:0000256" key="1">
    <source>
        <dbReference type="SAM" id="MobiDB-lite"/>
    </source>
</evidence>
<evidence type="ECO:0000259" key="2">
    <source>
        <dbReference type="Pfam" id="PF15749"/>
    </source>
</evidence>
<dbReference type="Proteomes" id="UP001153269">
    <property type="component" value="Unassembled WGS sequence"/>
</dbReference>
<feature type="compositionally biased region" description="Basic and acidic residues" evidence="1">
    <location>
        <begin position="113"/>
        <end position="132"/>
    </location>
</feature>
<proteinExistence type="predicted"/>
<accession>A0A9N7V459</accession>
<dbReference type="InterPro" id="IPR032739">
    <property type="entry name" value="MRNIP"/>
</dbReference>
<evidence type="ECO:0000313" key="4">
    <source>
        <dbReference type="Proteomes" id="UP001153269"/>
    </source>
</evidence>
<dbReference type="AlphaFoldDB" id="A0A9N7V459"/>
<name>A0A9N7V459_PLEPL</name>
<comment type="caution">
    <text evidence="3">The sequence shown here is derived from an EMBL/GenBank/DDBJ whole genome shotgun (WGS) entry which is preliminary data.</text>
</comment>
<evidence type="ECO:0000313" key="3">
    <source>
        <dbReference type="EMBL" id="CAB1442540.1"/>
    </source>
</evidence>
<dbReference type="EMBL" id="CADEAL010002875">
    <property type="protein sequence ID" value="CAB1442540.1"/>
    <property type="molecule type" value="Genomic_DNA"/>
</dbReference>
<dbReference type="PANTHER" id="PTHR15863">
    <property type="entry name" value="MRN COMPLEX-INTERACTING PROTEIN"/>
    <property type="match status" value="1"/>
</dbReference>
<reference evidence="3" key="1">
    <citation type="submission" date="2020-03" db="EMBL/GenBank/DDBJ databases">
        <authorList>
            <person name="Weist P."/>
        </authorList>
    </citation>
    <scope>NUCLEOTIDE SEQUENCE</scope>
</reference>
<dbReference type="Pfam" id="PF15749">
    <property type="entry name" value="MRNIP"/>
    <property type="match status" value="1"/>
</dbReference>
<feature type="region of interest" description="Disordered" evidence="1">
    <location>
        <begin position="95"/>
        <end position="154"/>
    </location>
</feature>
<dbReference type="GO" id="GO:0007095">
    <property type="term" value="P:mitotic G2 DNA damage checkpoint signaling"/>
    <property type="evidence" value="ECO:0007669"/>
    <property type="project" value="TreeGrafter"/>
</dbReference>
<feature type="domain" description="MRN complex-interacting protein N-terminal" evidence="2">
    <location>
        <begin position="7"/>
        <end position="91"/>
    </location>
</feature>
<protein>
    <recommendedName>
        <fullName evidence="2">MRN complex-interacting protein N-terminal domain-containing protein</fullName>
    </recommendedName>
</protein>
<sequence>MVQEFHVVRCFTCKKFQVQQVKKATRWSCKVCGEKQSLLKEFGRGSGPDCRRHVQKLNSMVEEQEESPWEPEEGKNDQVTVTQTQVSRWSKYMATPEEAELEEDQQLHGNNMTDRRRRDPPEQLCRNPEKPSARTSRPPESSRARSRSPNENKLSCGHFSRGTCFLGCDSELQESHDPVVNGGCQQVGGDTSLSCGDIITCSRPLLPVSSLFETEDDFSCDNDEF</sequence>
<dbReference type="GO" id="GO:0003682">
    <property type="term" value="F:chromatin binding"/>
    <property type="evidence" value="ECO:0007669"/>
    <property type="project" value="TreeGrafter"/>
</dbReference>
<dbReference type="PANTHER" id="PTHR15863:SF2">
    <property type="entry name" value="MRN COMPLEX-INTERACTING PROTEIN"/>
    <property type="match status" value="1"/>
</dbReference>
<dbReference type="InterPro" id="IPR049472">
    <property type="entry name" value="MRNIP_N"/>
</dbReference>
<gene>
    <name evidence="3" type="ORF">PLEPLA_LOCUS30218</name>
</gene>
<feature type="compositionally biased region" description="Acidic residues" evidence="1">
    <location>
        <begin position="62"/>
        <end position="71"/>
    </location>
</feature>
<keyword evidence="4" id="KW-1185">Reference proteome</keyword>
<feature type="region of interest" description="Disordered" evidence="1">
    <location>
        <begin position="61"/>
        <end position="81"/>
    </location>
</feature>
<organism evidence="3 4">
    <name type="scientific">Pleuronectes platessa</name>
    <name type="common">European plaice</name>
    <dbReference type="NCBI Taxonomy" id="8262"/>
    <lineage>
        <taxon>Eukaryota</taxon>
        <taxon>Metazoa</taxon>
        <taxon>Chordata</taxon>
        <taxon>Craniata</taxon>
        <taxon>Vertebrata</taxon>
        <taxon>Euteleostomi</taxon>
        <taxon>Actinopterygii</taxon>
        <taxon>Neopterygii</taxon>
        <taxon>Teleostei</taxon>
        <taxon>Neoteleostei</taxon>
        <taxon>Acanthomorphata</taxon>
        <taxon>Carangaria</taxon>
        <taxon>Pleuronectiformes</taxon>
        <taxon>Pleuronectoidei</taxon>
        <taxon>Pleuronectidae</taxon>
        <taxon>Pleuronectes</taxon>
    </lineage>
</organism>
<dbReference type="GO" id="GO:0005634">
    <property type="term" value="C:nucleus"/>
    <property type="evidence" value="ECO:0007669"/>
    <property type="project" value="TreeGrafter"/>
</dbReference>